<gene>
    <name evidence="2" type="ORF">EJB05_51877</name>
</gene>
<dbReference type="Proteomes" id="UP000324897">
    <property type="component" value="Unassembled WGS sequence"/>
</dbReference>
<feature type="compositionally biased region" description="Basic and acidic residues" evidence="1">
    <location>
        <begin position="197"/>
        <end position="208"/>
    </location>
</feature>
<feature type="region of interest" description="Disordered" evidence="1">
    <location>
        <begin position="1"/>
        <end position="24"/>
    </location>
</feature>
<dbReference type="AlphaFoldDB" id="A0A5J9SUF3"/>
<evidence type="ECO:0000313" key="3">
    <source>
        <dbReference type="Proteomes" id="UP000324897"/>
    </source>
</evidence>
<evidence type="ECO:0000313" key="2">
    <source>
        <dbReference type="EMBL" id="TVU02610.1"/>
    </source>
</evidence>
<sequence>MEASRRGSVISSPAFEEIQGGEEEGVSTMFEKLDMEMNEDSDCSTEEVAHKETYPLLEGRMSSEIHKSSKGGGSVMFEKLDMDMNEDSVCSTGEVAHIETYPLSEGCISSETRWSSNGQVQSLPPIEGVDDEDNFLDWMSNVINLAAGARDDMSYLYEVGQEEKYPVHSGPSSMSYIYKEDQEEKHPVHSNPSDEYLVDKEAKDYPKT</sequence>
<dbReference type="OrthoDB" id="10630442at2759"/>
<dbReference type="EMBL" id="RWGY01000305">
    <property type="protein sequence ID" value="TVU02610.1"/>
    <property type="molecule type" value="Genomic_DNA"/>
</dbReference>
<feature type="region of interest" description="Disordered" evidence="1">
    <location>
        <begin position="165"/>
        <end position="208"/>
    </location>
</feature>
<accession>A0A5J9SUF3</accession>
<feature type="compositionally biased region" description="Basic and acidic residues" evidence="1">
    <location>
        <begin position="178"/>
        <end position="187"/>
    </location>
</feature>
<reference evidence="2 3" key="1">
    <citation type="journal article" date="2019" name="Sci. Rep.">
        <title>A high-quality genome of Eragrostis curvula grass provides insights into Poaceae evolution and supports new strategies to enhance forage quality.</title>
        <authorList>
            <person name="Carballo J."/>
            <person name="Santos B.A.C.M."/>
            <person name="Zappacosta D."/>
            <person name="Garbus I."/>
            <person name="Selva J.P."/>
            <person name="Gallo C.A."/>
            <person name="Diaz A."/>
            <person name="Albertini E."/>
            <person name="Caccamo M."/>
            <person name="Echenique V."/>
        </authorList>
    </citation>
    <scope>NUCLEOTIDE SEQUENCE [LARGE SCALE GENOMIC DNA]</scope>
    <source>
        <strain evidence="3">cv. Victoria</strain>
        <tissue evidence="2">Leaf</tissue>
    </source>
</reference>
<organism evidence="2 3">
    <name type="scientific">Eragrostis curvula</name>
    <name type="common">weeping love grass</name>
    <dbReference type="NCBI Taxonomy" id="38414"/>
    <lineage>
        <taxon>Eukaryota</taxon>
        <taxon>Viridiplantae</taxon>
        <taxon>Streptophyta</taxon>
        <taxon>Embryophyta</taxon>
        <taxon>Tracheophyta</taxon>
        <taxon>Spermatophyta</taxon>
        <taxon>Magnoliopsida</taxon>
        <taxon>Liliopsida</taxon>
        <taxon>Poales</taxon>
        <taxon>Poaceae</taxon>
        <taxon>PACMAD clade</taxon>
        <taxon>Chloridoideae</taxon>
        <taxon>Eragrostideae</taxon>
        <taxon>Eragrostidinae</taxon>
        <taxon>Eragrostis</taxon>
    </lineage>
</organism>
<keyword evidence="3" id="KW-1185">Reference proteome</keyword>
<comment type="caution">
    <text evidence="2">The sequence shown here is derived from an EMBL/GenBank/DDBJ whole genome shotgun (WGS) entry which is preliminary data.</text>
</comment>
<name>A0A5J9SUF3_9POAL</name>
<dbReference type="Gramene" id="TVU02610">
    <property type="protein sequence ID" value="TVU02610"/>
    <property type="gene ID" value="EJB05_51877"/>
</dbReference>
<proteinExistence type="predicted"/>
<protein>
    <submittedName>
        <fullName evidence="2">Uncharacterized protein</fullName>
    </submittedName>
</protein>
<evidence type="ECO:0000256" key="1">
    <source>
        <dbReference type="SAM" id="MobiDB-lite"/>
    </source>
</evidence>